<keyword evidence="10" id="KW-1185">Reference proteome</keyword>
<dbReference type="EMBL" id="ABJB010002965">
    <property type="status" value="NOT_ANNOTATED_CDS"/>
    <property type="molecule type" value="Genomic_DNA"/>
</dbReference>
<feature type="transmembrane region" description="Helical" evidence="7">
    <location>
        <begin position="68"/>
        <end position="93"/>
    </location>
</feature>
<evidence type="ECO:0000313" key="9">
    <source>
        <dbReference type="EnsemblMetazoa" id="ISCW001843-PA"/>
    </source>
</evidence>
<dbReference type="FunCoup" id="B7P9I6">
    <property type="interactions" value="292"/>
</dbReference>
<evidence type="ECO:0000256" key="2">
    <source>
        <dbReference type="ARBA" id="ARBA00006824"/>
    </source>
</evidence>
<dbReference type="GO" id="GO:0005737">
    <property type="term" value="C:cytoplasm"/>
    <property type="evidence" value="ECO:0000318"/>
    <property type="project" value="GO_Central"/>
</dbReference>
<reference evidence="9" key="2">
    <citation type="submission" date="2020-05" db="UniProtKB">
        <authorList>
            <consortium name="EnsemblMetazoa"/>
        </authorList>
    </citation>
    <scope>IDENTIFICATION</scope>
    <source>
        <strain evidence="9">wikel</strain>
    </source>
</reference>
<evidence type="ECO:0000256" key="7">
    <source>
        <dbReference type="RuleBase" id="RU363053"/>
    </source>
</evidence>
<sequence length="209" mass="23175">CLTQPYSDERTIQAAVEMNQMLHVYLSVLNTNPFTTQILTIATCMFVGDIISQTAVERATAFEVKRAARLCLVGLFYTGPVAVTAFAFLEWLVGDGSIITTLTKVALSQCCVAPLTTLGFLVVSGALQRLPWVSIKHSVSTNYVAILKSSYVFWPAAEIVITQLAEVNHRPVWGAVASLFWNVYVSWKTNREVAPQRRQPTPAEKHRVE</sequence>
<dbReference type="GO" id="GO:0005739">
    <property type="term" value="C:mitochondrion"/>
    <property type="evidence" value="ECO:0000318"/>
    <property type="project" value="GO_Central"/>
</dbReference>
<evidence type="ECO:0000256" key="4">
    <source>
        <dbReference type="ARBA" id="ARBA00022989"/>
    </source>
</evidence>
<dbReference type="PaxDb" id="6945-B7P9I6"/>
<dbReference type="VEuPathDB" id="VectorBase:ISCW001843"/>
<keyword evidence="3 7" id="KW-0812">Transmembrane</keyword>
<dbReference type="GO" id="GO:1901858">
    <property type="term" value="P:regulation of mitochondrial DNA metabolic process"/>
    <property type="evidence" value="ECO:0000318"/>
    <property type="project" value="GO_Central"/>
</dbReference>
<dbReference type="EMBL" id="DS664102">
    <property type="protein sequence ID" value="EEC03258.1"/>
    <property type="molecule type" value="Genomic_DNA"/>
</dbReference>
<dbReference type="HOGENOM" id="CLU_049109_8_3_1"/>
<gene>
    <name evidence="8" type="ORF">IscW_ISCW001843</name>
</gene>
<reference evidence="8 10" key="1">
    <citation type="submission" date="2008-03" db="EMBL/GenBank/DDBJ databases">
        <title>Annotation of Ixodes scapularis.</title>
        <authorList>
            <consortium name="Ixodes scapularis Genome Project Consortium"/>
            <person name="Caler E."/>
            <person name="Hannick L.I."/>
            <person name="Bidwell S."/>
            <person name="Joardar V."/>
            <person name="Thiagarajan M."/>
            <person name="Amedeo P."/>
            <person name="Galinsky K.J."/>
            <person name="Schobel S."/>
            <person name="Inman J."/>
            <person name="Hostetler J."/>
            <person name="Miller J."/>
            <person name="Hammond M."/>
            <person name="Megy K."/>
            <person name="Lawson D."/>
            <person name="Kodira C."/>
            <person name="Sutton G."/>
            <person name="Meyer J."/>
            <person name="Hill C.A."/>
            <person name="Birren B."/>
            <person name="Nene V."/>
            <person name="Collins F."/>
            <person name="Alarcon-Chaidez F."/>
            <person name="Wikel S."/>
            <person name="Strausberg R."/>
        </authorList>
    </citation>
    <scope>NUCLEOTIDE SEQUENCE [LARGE SCALE GENOMIC DNA]</scope>
    <source>
        <strain evidence="10">Wikel</strain>
        <strain evidence="8">Wikel colony</strain>
    </source>
</reference>
<dbReference type="GO" id="GO:0015267">
    <property type="term" value="F:channel activity"/>
    <property type="evidence" value="ECO:0000318"/>
    <property type="project" value="GO_Central"/>
</dbReference>
<dbReference type="PANTHER" id="PTHR11266">
    <property type="entry name" value="PEROXISOMAL MEMBRANE PROTEIN 2, PXMP2 MPV17"/>
    <property type="match status" value="1"/>
</dbReference>
<evidence type="ECO:0000256" key="3">
    <source>
        <dbReference type="ARBA" id="ARBA00022692"/>
    </source>
</evidence>
<evidence type="ECO:0000256" key="6">
    <source>
        <dbReference type="ARBA" id="ARBA00049743"/>
    </source>
</evidence>
<dbReference type="AlphaFoldDB" id="B7P9I6"/>
<organism>
    <name type="scientific">Ixodes scapularis</name>
    <name type="common">Black-legged tick</name>
    <name type="synonym">Deer tick</name>
    <dbReference type="NCBI Taxonomy" id="6945"/>
    <lineage>
        <taxon>Eukaryota</taxon>
        <taxon>Metazoa</taxon>
        <taxon>Ecdysozoa</taxon>
        <taxon>Arthropoda</taxon>
        <taxon>Chelicerata</taxon>
        <taxon>Arachnida</taxon>
        <taxon>Acari</taxon>
        <taxon>Parasitiformes</taxon>
        <taxon>Ixodida</taxon>
        <taxon>Ixodoidea</taxon>
        <taxon>Ixodidae</taxon>
        <taxon>Ixodinae</taxon>
        <taxon>Ixodes</taxon>
    </lineage>
</organism>
<evidence type="ECO:0000256" key="5">
    <source>
        <dbReference type="ARBA" id="ARBA00023136"/>
    </source>
</evidence>
<evidence type="ECO:0000313" key="10">
    <source>
        <dbReference type="Proteomes" id="UP000001555"/>
    </source>
</evidence>
<dbReference type="InterPro" id="IPR007248">
    <property type="entry name" value="Mpv17_PMP22"/>
</dbReference>
<evidence type="ECO:0000256" key="1">
    <source>
        <dbReference type="ARBA" id="ARBA00004141"/>
    </source>
</evidence>
<feature type="non-terminal residue" evidence="8">
    <location>
        <position position="1"/>
    </location>
</feature>
<dbReference type="OrthoDB" id="430207at2759"/>
<evidence type="ECO:0000313" key="8">
    <source>
        <dbReference type="EMBL" id="EEC03258.1"/>
    </source>
</evidence>
<dbReference type="Proteomes" id="UP000001555">
    <property type="component" value="Unassembled WGS sequence"/>
</dbReference>
<keyword evidence="4 7" id="KW-1133">Transmembrane helix</keyword>
<keyword evidence="5 7" id="KW-0472">Membrane</keyword>
<dbReference type="VEuPathDB" id="VectorBase:ISCP_032914"/>
<dbReference type="EnsemblMetazoa" id="ISCW001843-RA">
    <property type="protein sequence ID" value="ISCW001843-PA"/>
    <property type="gene ID" value="ISCW001843"/>
</dbReference>
<dbReference type="VEuPathDB" id="VectorBase:ISCI001843"/>
<dbReference type="GO" id="GO:0016020">
    <property type="term" value="C:membrane"/>
    <property type="evidence" value="ECO:0007669"/>
    <property type="project" value="UniProtKB-SubCell"/>
</dbReference>
<feature type="transmembrane region" description="Helical" evidence="7">
    <location>
        <begin position="105"/>
        <end position="127"/>
    </location>
</feature>
<dbReference type="Pfam" id="PF04117">
    <property type="entry name" value="Mpv17_PMP22"/>
    <property type="match status" value="1"/>
</dbReference>
<comment type="similarity">
    <text evidence="2 7">Belongs to the peroxisomal membrane protein PXMP2/4 family.</text>
</comment>
<protein>
    <recommendedName>
        <fullName evidence="6">Mitochondrial inner membrane protein Mpv17</fullName>
    </recommendedName>
</protein>
<accession>B7P9I6</accession>
<name>B7P9I6_IXOSC</name>
<proteinExistence type="inferred from homology"/>
<comment type="subcellular location">
    <subcellularLocation>
        <location evidence="1">Membrane</location>
        <topology evidence="1">Multi-pass membrane protein</topology>
    </subcellularLocation>
</comment>
<dbReference type="PANTHER" id="PTHR11266:SF17">
    <property type="entry name" value="PROTEIN MPV17"/>
    <property type="match status" value="1"/>
</dbReference>